<dbReference type="PANTHER" id="PTHR42924">
    <property type="entry name" value="EXONUCLEASE"/>
    <property type="match status" value="1"/>
</dbReference>
<gene>
    <name evidence="2" type="ORF">J2S00_001795</name>
</gene>
<dbReference type="SUPFAM" id="SSF89550">
    <property type="entry name" value="PHP domain-like"/>
    <property type="match status" value="1"/>
</dbReference>
<comment type="caution">
    <text evidence="2">The sequence shown here is derived from an EMBL/GenBank/DDBJ whole genome shotgun (WGS) entry which is preliminary data.</text>
</comment>
<name>A0ABU0CRF9_9BACI</name>
<dbReference type="Gene3D" id="1.10.150.650">
    <property type="match status" value="1"/>
</dbReference>
<dbReference type="RefSeq" id="WP_307338292.1">
    <property type="nucleotide sequence ID" value="NZ_JAUSUQ010000005.1"/>
</dbReference>
<evidence type="ECO:0000259" key="1">
    <source>
        <dbReference type="SMART" id="SM00481"/>
    </source>
</evidence>
<protein>
    <submittedName>
        <fullName evidence="2">Metal-dependent phosphoesterase TrpH</fullName>
    </submittedName>
</protein>
<dbReference type="CDD" id="cd07438">
    <property type="entry name" value="PHP_HisPPase_AMP"/>
    <property type="match status" value="1"/>
</dbReference>
<organism evidence="2 3">
    <name type="scientific">Caldalkalibacillus uzonensis</name>
    <dbReference type="NCBI Taxonomy" id="353224"/>
    <lineage>
        <taxon>Bacteria</taxon>
        <taxon>Bacillati</taxon>
        <taxon>Bacillota</taxon>
        <taxon>Bacilli</taxon>
        <taxon>Bacillales</taxon>
        <taxon>Bacillaceae</taxon>
        <taxon>Caldalkalibacillus</taxon>
    </lineage>
</organism>
<dbReference type="SMART" id="SM00481">
    <property type="entry name" value="POLIIIAc"/>
    <property type="match status" value="1"/>
</dbReference>
<keyword evidence="3" id="KW-1185">Reference proteome</keyword>
<dbReference type="Pfam" id="PF02811">
    <property type="entry name" value="PHP"/>
    <property type="match status" value="1"/>
</dbReference>
<evidence type="ECO:0000313" key="2">
    <source>
        <dbReference type="EMBL" id="MDQ0339009.1"/>
    </source>
</evidence>
<reference evidence="2 3" key="1">
    <citation type="submission" date="2023-07" db="EMBL/GenBank/DDBJ databases">
        <title>Genomic Encyclopedia of Type Strains, Phase IV (KMG-IV): sequencing the most valuable type-strain genomes for metagenomic binning, comparative biology and taxonomic classification.</title>
        <authorList>
            <person name="Goeker M."/>
        </authorList>
    </citation>
    <scope>NUCLEOTIDE SEQUENCE [LARGE SCALE GENOMIC DNA]</scope>
    <source>
        <strain evidence="2 3">DSM 17740</strain>
    </source>
</reference>
<dbReference type="InterPro" id="IPR016195">
    <property type="entry name" value="Pol/histidinol_Pase-like"/>
</dbReference>
<dbReference type="Gene3D" id="3.20.20.140">
    <property type="entry name" value="Metal-dependent hydrolases"/>
    <property type="match status" value="1"/>
</dbReference>
<dbReference type="InterPro" id="IPR004013">
    <property type="entry name" value="PHP_dom"/>
</dbReference>
<feature type="domain" description="Polymerase/histidinol phosphatase N-terminal" evidence="1">
    <location>
        <begin position="12"/>
        <end position="77"/>
    </location>
</feature>
<dbReference type="InterPro" id="IPR003141">
    <property type="entry name" value="Pol/His_phosphatase_N"/>
</dbReference>
<dbReference type="InterPro" id="IPR052018">
    <property type="entry name" value="PHP_domain"/>
</dbReference>
<dbReference type="Proteomes" id="UP001232445">
    <property type="component" value="Unassembled WGS sequence"/>
</dbReference>
<dbReference type="EMBL" id="JAUSUQ010000005">
    <property type="protein sequence ID" value="MDQ0339009.1"/>
    <property type="molecule type" value="Genomic_DNA"/>
</dbReference>
<dbReference type="PANTHER" id="PTHR42924:SF3">
    <property type="entry name" value="POLYMERASE_HISTIDINOL PHOSPHATASE N-TERMINAL DOMAIN-CONTAINING PROTEIN"/>
    <property type="match status" value="1"/>
</dbReference>
<sequence>MDLDNIIKQGHFDLHIHSTASDGVYTPEELVKKAAKSGLKTISITDHDTLAGIEEAKKAGKRYGVRVIPGVELSTKYKGKSIDILGYNVSTCGELTETLTKLREGRYERALRIIAQFNELGMPLTLDDVKKFSQDGVIGRPHIARAVVHKGYVSDYQEVFDHYLADGKPCAVNKVTLSPQQGIDLIHRAGGKAVLAHPVFIGNDELVRELLHLFNFDGIEVWHREHRTEDQRRYQNMAHEFKLVMTGGSDFHHDQHHLGQFR</sequence>
<proteinExistence type="predicted"/>
<accession>A0ABU0CRF9</accession>
<evidence type="ECO:0000313" key="3">
    <source>
        <dbReference type="Proteomes" id="UP001232445"/>
    </source>
</evidence>